<dbReference type="OrthoDB" id="190583at2"/>
<evidence type="ECO:0008006" key="3">
    <source>
        <dbReference type="Google" id="ProtNLM"/>
    </source>
</evidence>
<evidence type="ECO:0000313" key="2">
    <source>
        <dbReference type="Proteomes" id="UP000053455"/>
    </source>
</evidence>
<organism evidence="1 2">
    <name type="scientific">Aurantiacibacter marinus</name>
    <dbReference type="NCBI Taxonomy" id="874156"/>
    <lineage>
        <taxon>Bacteria</taxon>
        <taxon>Pseudomonadati</taxon>
        <taxon>Pseudomonadota</taxon>
        <taxon>Alphaproteobacteria</taxon>
        <taxon>Sphingomonadales</taxon>
        <taxon>Erythrobacteraceae</taxon>
        <taxon>Aurantiacibacter</taxon>
    </lineage>
</organism>
<comment type="caution">
    <text evidence="1">The sequence shown here is derived from an EMBL/GenBank/DDBJ whole genome shotgun (WGS) entry which is preliminary data.</text>
</comment>
<dbReference type="STRING" id="874156.GCA_001021555_01440"/>
<dbReference type="CDD" id="cd09627">
    <property type="entry name" value="DOMON_murB_like"/>
    <property type="match status" value="1"/>
</dbReference>
<accession>A0A0H0XPH0</accession>
<protein>
    <recommendedName>
        <fullName evidence="3">DOMON-like domain-containing protein</fullName>
    </recommendedName>
</protein>
<evidence type="ECO:0000313" key="1">
    <source>
        <dbReference type="EMBL" id="KLI63896.1"/>
    </source>
</evidence>
<proteinExistence type="predicted"/>
<sequence length="181" mass="20413">MQTHELVAHAAHPPLSIRRVEARILSMTDAWMRVRWRIDGPDKLVIPPFAGRGRADELWQTTCFELFIMPKDGTPAYSEFNMSPSERWAAYDFDDYRDGMRQRDFSREPDCVMRSGQSIAIFDAALPRVQLPGPPCAIGLCAVLEETGGVKSYWALTHTKDQPDFHDPACFTAGLARTRAA</sequence>
<reference evidence="1 2" key="1">
    <citation type="submission" date="2015-04" db="EMBL/GenBank/DDBJ databases">
        <title>The draft genome sequence of Erythrobacter marinus HWDM-33.</title>
        <authorList>
            <person name="Zhuang L."/>
            <person name="Liu Y."/>
            <person name="Shao Z."/>
        </authorList>
    </citation>
    <scope>NUCLEOTIDE SEQUENCE [LARGE SCALE GENOMIC DNA]</scope>
    <source>
        <strain evidence="1 2">HWDM-33</strain>
    </source>
</reference>
<dbReference type="Proteomes" id="UP000053455">
    <property type="component" value="Unassembled WGS sequence"/>
</dbReference>
<dbReference type="EMBL" id="LBHU01000002">
    <property type="protein sequence ID" value="KLI63896.1"/>
    <property type="molecule type" value="Genomic_DNA"/>
</dbReference>
<keyword evidence="2" id="KW-1185">Reference proteome</keyword>
<dbReference type="Gene3D" id="2.60.40.1190">
    <property type="match status" value="1"/>
</dbReference>
<dbReference type="AlphaFoldDB" id="A0A0H0XPH0"/>
<gene>
    <name evidence="1" type="ORF">AAV99_09380</name>
</gene>
<dbReference type="PATRIC" id="fig|874156.12.peg.1923"/>
<name>A0A0H0XPH0_9SPHN</name>
<dbReference type="RefSeq" id="WP_047093711.1">
    <property type="nucleotide sequence ID" value="NZ_LBHU01000002.1"/>
</dbReference>